<dbReference type="EMBL" id="BNED01000001">
    <property type="protein sequence ID" value="GHI74475.1"/>
    <property type="molecule type" value="Genomic_DNA"/>
</dbReference>
<reference evidence="3" key="1">
    <citation type="submission" date="2023-07" db="EMBL/GenBank/DDBJ databases">
        <title>Whole genome shotgun sequence of Streptomyces spororaveus NBRC 15456.</title>
        <authorList>
            <person name="Komaki H."/>
            <person name="Tamura T."/>
        </authorList>
    </citation>
    <scope>NUCLEOTIDE SEQUENCE [LARGE SCALE GENOMIC DNA]</scope>
    <source>
        <strain evidence="3">NBRC 15456</strain>
    </source>
</reference>
<comment type="caution">
    <text evidence="2">The sequence shown here is derived from an EMBL/GenBank/DDBJ whole genome shotgun (WGS) entry which is preliminary data.</text>
</comment>
<dbReference type="Proteomes" id="UP000608522">
    <property type="component" value="Unassembled WGS sequence"/>
</dbReference>
<keyword evidence="3" id="KW-1185">Reference proteome</keyword>
<evidence type="ECO:0000313" key="2">
    <source>
        <dbReference type="EMBL" id="GHI74475.1"/>
    </source>
</evidence>
<sequence>MPSTANSNLTPSPTNGLSRDRSKIPLSGEQKFGLGDIILSLTEHGACTRGQRRAVMIRFAEEIGLPVQRLERYRRVAAAWPPEKRHPEVSWTVHEILAPYPGRSRLLDQTGNPL</sequence>
<feature type="compositionally biased region" description="Polar residues" evidence="1">
    <location>
        <begin position="1"/>
        <end position="17"/>
    </location>
</feature>
<gene>
    <name evidence="2" type="ORF">Sspor_00360</name>
</gene>
<accession>A0ABQ3T378</accession>
<evidence type="ECO:0000313" key="3">
    <source>
        <dbReference type="Proteomes" id="UP000608522"/>
    </source>
</evidence>
<name>A0ABQ3T378_9ACTN</name>
<protein>
    <submittedName>
        <fullName evidence="2">Uncharacterized protein</fullName>
    </submittedName>
</protein>
<organism evidence="2 3">
    <name type="scientific">Streptomyces spororaveus</name>
    <dbReference type="NCBI Taxonomy" id="284039"/>
    <lineage>
        <taxon>Bacteria</taxon>
        <taxon>Bacillati</taxon>
        <taxon>Actinomycetota</taxon>
        <taxon>Actinomycetes</taxon>
        <taxon>Kitasatosporales</taxon>
        <taxon>Streptomycetaceae</taxon>
        <taxon>Streptomyces</taxon>
    </lineage>
</organism>
<evidence type="ECO:0000256" key="1">
    <source>
        <dbReference type="SAM" id="MobiDB-lite"/>
    </source>
</evidence>
<proteinExistence type="predicted"/>
<feature type="region of interest" description="Disordered" evidence="1">
    <location>
        <begin position="1"/>
        <end position="24"/>
    </location>
</feature>